<evidence type="ECO:0000313" key="3">
    <source>
        <dbReference type="Proteomes" id="UP001285263"/>
    </source>
</evidence>
<dbReference type="Proteomes" id="UP001285263">
    <property type="component" value="Unassembled WGS sequence"/>
</dbReference>
<comment type="caution">
    <text evidence="2">The sequence shown here is derived from an EMBL/GenBank/DDBJ whole genome shotgun (WGS) entry which is preliminary data.</text>
</comment>
<dbReference type="RefSeq" id="WP_320422816.1">
    <property type="nucleotide sequence ID" value="NZ_JAXCLA010000003.1"/>
</dbReference>
<feature type="chain" id="PRO_5047141025" evidence="1">
    <location>
        <begin position="23"/>
        <end position="126"/>
    </location>
</feature>
<keyword evidence="3" id="KW-1185">Reference proteome</keyword>
<name>A0ABU5DF59_9BURK</name>
<sequence>MMKKALSALALLAAAAAPNVHAAADGADTQPGWTVMGRQGIVLMVLVPMAEARDEAAYEREIKLICKDEINCFLNFYTNSKNAEVAVPLPDEISHEVTATYRKTYKKGVPLFTWSCRMQMITDSCF</sequence>
<keyword evidence="1" id="KW-0732">Signal</keyword>
<dbReference type="EMBL" id="JAXCLA010000003">
    <property type="protein sequence ID" value="MDY0744907.1"/>
    <property type="molecule type" value="Genomic_DNA"/>
</dbReference>
<gene>
    <name evidence="2" type="ORF">SNE35_10335</name>
</gene>
<evidence type="ECO:0000313" key="2">
    <source>
        <dbReference type="EMBL" id="MDY0744907.1"/>
    </source>
</evidence>
<proteinExistence type="predicted"/>
<accession>A0ABU5DF59</accession>
<reference evidence="2 3" key="1">
    <citation type="submission" date="2023-11" db="EMBL/GenBank/DDBJ databases">
        <title>Paucibacter sp. nov., isolated from fresh soil in Korea.</title>
        <authorList>
            <person name="Le N.T.T."/>
        </authorList>
    </citation>
    <scope>NUCLEOTIDE SEQUENCE [LARGE SCALE GENOMIC DNA]</scope>
    <source>
        <strain evidence="2 3">R3-3</strain>
    </source>
</reference>
<feature type="signal peptide" evidence="1">
    <location>
        <begin position="1"/>
        <end position="22"/>
    </location>
</feature>
<protein>
    <submittedName>
        <fullName evidence="2">Uncharacterized protein</fullName>
    </submittedName>
</protein>
<evidence type="ECO:0000256" key="1">
    <source>
        <dbReference type="SAM" id="SignalP"/>
    </source>
</evidence>
<organism evidence="2 3">
    <name type="scientific">Roseateles agri</name>
    <dbReference type="NCBI Taxonomy" id="3098619"/>
    <lineage>
        <taxon>Bacteria</taxon>
        <taxon>Pseudomonadati</taxon>
        <taxon>Pseudomonadota</taxon>
        <taxon>Betaproteobacteria</taxon>
        <taxon>Burkholderiales</taxon>
        <taxon>Sphaerotilaceae</taxon>
        <taxon>Roseateles</taxon>
    </lineage>
</organism>